<evidence type="ECO:0000256" key="5">
    <source>
        <dbReference type="ARBA" id="ARBA00023077"/>
    </source>
</evidence>
<dbReference type="InterPro" id="IPR036942">
    <property type="entry name" value="Beta-barrel_TonB_sf"/>
</dbReference>
<keyword evidence="4 8" id="KW-0812">Transmembrane</keyword>
<evidence type="ECO:0000256" key="7">
    <source>
        <dbReference type="ARBA" id="ARBA00023237"/>
    </source>
</evidence>
<accession>A0AAN4W1L3</accession>
<organism evidence="13 14">
    <name type="scientific">Persicobacter diffluens</name>
    <dbReference type="NCBI Taxonomy" id="981"/>
    <lineage>
        <taxon>Bacteria</taxon>
        <taxon>Pseudomonadati</taxon>
        <taxon>Bacteroidota</taxon>
        <taxon>Cytophagia</taxon>
        <taxon>Cytophagales</taxon>
        <taxon>Persicobacteraceae</taxon>
        <taxon>Persicobacter</taxon>
    </lineage>
</organism>
<keyword evidence="3 8" id="KW-1134">Transmembrane beta strand</keyword>
<evidence type="ECO:0000259" key="12">
    <source>
        <dbReference type="Pfam" id="PF07715"/>
    </source>
</evidence>
<evidence type="ECO:0000313" key="14">
    <source>
        <dbReference type="Proteomes" id="UP001310022"/>
    </source>
</evidence>
<keyword evidence="2 8" id="KW-0813">Transport</keyword>
<keyword evidence="13" id="KW-0675">Receptor</keyword>
<dbReference type="InterPro" id="IPR039426">
    <property type="entry name" value="TonB-dep_rcpt-like"/>
</dbReference>
<evidence type="ECO:0000313" key="13">
    <source>
        <dbReference type="EMBL" id="GJM62943.1"/>
    </source>
</evidence>
<comment type="similarity">
    <text evidence="8 9">Belongs to the TonB-dependent receptor family.</text>
</comment>
<evidence type="ECO:0000256" key="3">
    <source>
        <dbReference type="ARBA" id="ARBA00022452"/>
    </source>
</evidence>
<dbReference type="SUPFAM" id="SSF49464">
    <property type="entry name" value="Carboxypeptidase regulatory domain-like"/>
    <property type="match status" value="1"/>
</dbReference>
<keyword evidence="5 9" id="KW-0798">TonB box</keyword>
<keyword evidence="14" id="KW-1185">Reference proteome</keyword>
<keyword evidence="6 8" id="KW-0472">Membrane</keyword>
<dbReference type="GO" id="GO:0009279">
    <property type="term" value="C:cell outer membrane"/>
    <property type="evidence" value="ECO:0007669"/>
    <property type="project" value="UniProtKB-SubCell"/>
</dbReference>
<sequence length="763" mass="84996">MSCLKLILTLLLSFSVSSLIVAADFGDIHGVVKNEKGEPLVGIALSIKGTSLGGATDIAGRFHLHHVPVGSAEIEVRGLGYKPSRQLIQIQAGTQLELDIVLKEDVLGLEQVVVSANREAINRREAAVPVQVVGVKMFESTQSVTLLDGLKYQPGIRVESNCQSCGFSQVRMNGLEGGYSQVLIDGRPVFSALNGIHGLEQMPTTMIERVEVIRGGGSSLYGGNAIAGTINVITKEPNFNEFEIGTNMGLIGGSSLDQTYSFGGNLVSDDLKRGISLYGFHRKREQWDLDGDGFSELPQIKNYTLGFKGFLKPSDYSKISLEGSAIKESRRGGSDFDRPPHEADLAEQFESDVFSGGLTFDQFTHDMQHKFSFYLSNQNTQRDNYSGAGQDPEGYGKTENNNLVTGLRYTTNQPFLGGSTALTAGVEYKNEYIRDTSQAYERVLDQRVSQVGYYAQSDWQVNDRLKVLAGFRIEQLNLIDLPVFVPRVNVKYDMGEGMRLRAGYARGFRAPQAFDEDLHVELVNGMPMVTYLADDLKPEYSDSFTGSLDFDREWGTFDFNLTIDAFYTKITNTFVNIPIGEENGVLVREKRNGEGSQVRGISITPSIANAYMTLQAGMTFQKSTHNEAQDWWADEEQGDRDPVRQYLRTPDLYGFFAMTVRPIKNFAVDFSGNYTGRMYVTHFESENNAEDRLVHTPDFLEMNVKLSYDMKIRNSNTLQWSIGVKNITNAYQQDVDSGMDRDSDYVYGPMLPRTYFAGLKIKI</sequence>
<evidence type="ECO:0000256" key="4">
    <source>
        <dbReference type="ARBA" id="ARBA00022692"/>
    </source>
</evidence>
<dbReference type="GO" id="GO:0044718">
    <property type="term" value="P:siderophore transmembrane transport"/>
    <property type="evidence" value="ECO:0007669"/>
    <property type="project" value="TreeGrafter"/>
</dbReference>
<dbReference type="Proteomes" id="UP001310022">
    <property type="component" value="Unassembled WGS sequence"/>
</dbReference>
<dbReference type="Pfam" id="PF13715">
    <property type="entry name" value="CarbopepD_reg_2"/>
    <property type="match status" value="1"/>
</dbReference>
<dbReference type="AlphaFoldDB" id="A0AAN4W1L3"/>
<comment type="caution">
    <text evidence="13">The sequence shown here is derived from an EMBL/GenBank/DDBJ whole genome shotgun (WGS) entry which is preliminary data.</text>
</comment>
<dbReference type="PROSITE" id="PS52016">
    <property type="entry name" value="TONB_DEPENDENT_REC_3"/>
    <property type="match status" value="1"/>
</dbReference>
<dbReference type="GO" id="GO:0015344">
    <property type="term" value="F:siderophore uptake transmembrane transporter activity"/>
    <property type="evidence" value="ECO:0007669"/>
    <property type="project" value="TreeGrafter"/>
</dbReference>
<dbReference type="PANTHER" id="PTHR30069">
    <property type="entry name" value="TONB-DEPENDENT OUTER MEMBRANE RECEPTOR"/>
    <property type="match status" value="1"/>
</dbReference>
<dbReference type="Gene3D" id="2.60.40.1120">
    <property type="entry name" value="Carboxypeptidase-like, regulatory domain"/>
    <property type="match status" value="1"/>
</dbReference>
<evidence type="ECO:0000259" key="11">
    <source>
        <dbReference type="Pfam" id="PF00593"/>
    </source>
</evidence>
<protein>
    <submittedName>
        <fullName evidence="13">TonB-dependent receptor</fullName>
    </submittedName>
</protein>
<dbReference type="InterPro" id="IPR037066">
    <property type="entry name" value="Plug_dom_sf"/>
</dbReference>
<dbReference type="Gene3D" id="2.40.170.20">
    <property type="entry name" value="TonB-dependent receptor, beta-barrel domain"/>
    <property type="match status" value="1"/>
</dbReference>
<evidence type="ECO:0000256" key="9">
    <source>
        <dbReference type="RuleBase" id="RU003357"/>
    </source>
</evidence>
<comment type="subcellular location">
    <subcellularLocation>
        <location evidence="1 8">Cell outer membrane</location>
        <topology evidence="1 8">Multi-pass membrane protein</topology>
    </subcellularLocation>
</comment>
<dbReference type="EMBL" id="BQKE01000002">
    <property type="protein sequence ID" value="GJM62943.1"/>
    <property type="molecule type" value="Genomic_DNA"/>
</dbReference>
<evidence type="ECO:0000256" key="1">
    <source>
        <dbReference type="ARBA" id="ARBA00004571"/>
    </source>
</evidence>
<evidence type="ECO:0000256" key="10">
    <source>
        <dbReference type="SAM" id="SignalP"/>
    </source>
</evidence>
<evidence type="ECO:0000256" key="2">
    <source>
        <dbReference type="ARBA" id="ARBA00022448"/>
    </source>
</evidence>
<dbReference type="InterPro" id="IPR012910">
    <property type="entry name" value="Plug_dom"/>
</dbReference>
<evidence type="ECO:0000256" key="8">
    <source>
        <dbReference type="PROSITE-ProRule" id="PRU01360"/>
    </source>
</evidence>
<dbReference type="InterPro" id="IPR008969">
    <property type="entry name" value="CarboxyPept-like_regulatory"/>
</dbReference>
<keyword evidence="10" id="KW-0732">Signal</keyword>
<feature type="domain" description="TonB-dependent receptor plug" evidence="12">
    <location>
        <begin position="123"/>
        <end position="229"/>
    </location>
</feature>
<dbReference type="PANTHER" id="PTHR30069:SF57">
    <property type="entry name" value="TONB-DEPENDENT RECEPTOR"/>
    <property type="match status" value="1"/>
</dbReference>
<evidence type="ECO:0000256" key="6">
    <source>
        <dbReference type="ARBA" id="ARBA00023136"/>
    </source>
</evidence>
<keyword evidence="7 8" id="KW-0998">Cell outer membrane</keyword>
<feature type="signal peptide" evidence="10">
    <location>
        <begin position="1"/>
        <end position="22"/>
    </location>
</feature>
<feature type="domain" description="TonB-dependent receptor-like beta-barrel" evidence="11">
    <location>
        <begin position="299"/>
        <end position="727"/>
    </location>
</feature>
<dbReference type="SUPFAM" id="SSF56935">
    <property type="entry name" value="Porins"/>
    <property type="match status" value="1"/>
</dbReference>
<dbReference type="RefSeq" id="WP_338238165.1">
    <property type="nucleotide sequence ID" value="NZ_BQKE01000002.1"/>
</dbReference>
<dbReference type="Gene3D" id="2.170.130.10">
    <property type="entry name" value="TonB-dependent receptor, plug domain"/>
    <property type="match status" value="1"/>
</dbReference>
<feature type="chain" id="PRO_5042856099" evidence="10">
    <location>
        <begin position="23"/>
        <end position="763"/>
    </location>
</feature>
<dbReference type="InterPro" id="IPR000531">
    <property type="entry name" value="Beta-barrel_TonB"/>
</dbReference>
<proteinExistence type="inferred from homology"/>
<name>A0AAN4W1L3_9BACT</name>
<reference evidence="13 14" key="1">
    <citation type="submission" date="2021-12" db="EMBL/GenBank/DDBJ databases">
        <title>Genome sequencing of bacteria with rrn-lacking chromosome and rrn-plasmid.</title>
        <authorList>
            <person name="Anda M."/>
            <person name="Iwasaki W."/>
        </authorList>
    </citation>
    <scope>NUCLEOTIDE SEQUENCE [LARGE SCALE GENOMIC DNA]</scope>
    <source>
        <strain evidence="13 14">NBRC 15940</strain>
    </source>
</reference>
<gene>
    <name evidence="13" type="ORF">PEDI_34950</name>
</gene>
<dbReference type="Pfam" id="PF07715">
    <property type="entry name" value="Plug"/>
    <property type="match status" value="1"/>
</dbReference>
<dbReference type="Pfam" id="PF00593">
    <property type="entry name" value="TonB_dep_Rec_b-barrel"/>
    <property type="match status" value="1"/>
</dbReference>